<organism evidence="1 2">
    <name type="scientific">Antarcticirhabdus aurantiaca</name>
    <dbReference type="NCBI Taxonomy" id="2606717"/>
    <lineage>
        <taxon>Bacteria</taxon>
        <taxon>Pseudomonadati</taxon>
        <taxon>Pseudomonadota</taxon>
        <taxon>Alphaproteobacteria</taxon>
        <taxon>Hyphomicrobiales</taxon>
        <taxon>Aurantimonadaceae</taxon>
        <taxon>Antarcticirhabdus</taxon>
    </lineage>
</organism>
<keyword evidence="2" id="KW-1185">Reference proteome</keyword>
<gene>
    <name evidence="1" type="primary">flgF</name>
    <name evidence="1" type="ORF">OXU80_08865</name>
</gene>
<dbReference type="Proteomes" id="UP001163223">
    <property type="component" value="Chromosome"/>
</dbReference>
<proteinExistence type="predicted"/>
<dbReference type="EMBL" id="CP113520">
    <property type="protein sequence ID" value="WAJ30297.1"/>
    <property type="molecule type" value="Genomic_DNA"/>
</dbReference>
<reference evidence="1" key="1">
    <citation type="submission" date="2022-11" db="EMBL/GenBank/DDBJ databases">
        <title>beta-Carotene-producing bacterium, Jeongeuplla avenae sp. nov., alleviates the salt stress of Arabidopsis seedlings.</title>
        <authorList>
            <person name="Jiang L."/>
            <person name="Lee J."/>
        </authorList>
    </citation>
    <scope>NUCLEOTIDE SEQUENCE</scope>
    <source>
        <strain evidence="1">DY_R2A_6</strain>
    </source>
</reference>
<keyword evidence="1" id="KW-0966">Cell projection</keyword>
<evidence type="ECO:0000313" key="2">
    <source>
        <dbReference type="Proteomes" id="UP001163223"/>
    </source>
</evidence>
<accession>A0ACD4NUM1</accession>
<protein>
    <submittedName>
        <fullName evidence="1">Flagellar basal-body rod protein FlgF</fullName>
    </submittedName>
</protein>
<sequence>MQTALPVSLSAQLAMEKRLETIAHNLANARTAGFRSEEVKFEQMISSAAQKPVAFVSEGQTYLSRESGELTQTGNTLDMAIGGDAWFGIQTPQGRVYTRDGRMRIDAEGNLQTLNGYGIVDAGGSPISVDPNGGPLTIARDGMIQQRGQQIGAVGLFAIPANANLARFENSGVIPDQAVQPVLDFNGIAVEQGFVEGSNVNPILAITRLIEVQRAFESASNLIQSSEKTLDGAVRDLGTVS</sequence>
<keyword evidence="1" id="KW-0282">Flagellum</keyword>
<name>A0ACD4NUM1_9HYPH</name>
<keyword evidence="1" id="KW-0969">Cilium</keyword>
<evidence type="ECO:0000313" key="1">
    <source>
        <dbReference type="EMBL" id="WAJ30297.1"/>
    </source>
</evidence>